<evidence type="ECO:0000256" key="4">
    <source>
        <dbReference type="ARBA" id="ARBA00022692"/>
    </source>
</evidence>
<evidence type="ECO:0000256" key="6">
    <source>
        <dbReference type="ARBA" id="ARBA00023136"/>
    </source>
</evidence>
<accession>A0A0B9ATE0</accession>
<evidence type="ECO:0000313" key="10">
    <source>
        <dbReference type="Proteomes" id="UP000031488"/>
    </source>
</evidence>
<feature type="transmembrane region" description="Helical" evidence="7">
    <location>
        <begin position="97"/>
        <end position="119"/>
    </location>
</feature>
<reference evidence="9 10" key="1">
    <citation type="submission" date="2014-11" db="EMBL/GenBank/DDBJ databases">
        <title>Draft Genome Sequence of Brevibacterium linens AE038-8.</title>
        <authorList>
            <person name="Maizel D."/>
            <person name="Utturkar S.M."/>
            <person name="Brown S.D."/>
            <person name="Ferrero M."/>
            <person name="Rosen B.P."/>
        </authorList>
    </citation>
    <scope>NUCLEOTIDE SEQUENCE [LARGE SCALE GENOMIC DNA]</scope>
    <source>
        <strain evidence="9 10">AE038-8</strain>
    </source>
</reference>
<protein>
    <submittedName>
        <fullName evidence="9">SNARE associated protein</fullName>
    </submittedName>
</protein>
<evidence type="ECO:0000256" key="3">
    <source>
        <dbReference type="ARBA" id="ARBA00022475"/>
    </source>
</evidence>
<keyword evidence="4 7" id="KW-0812">Transmembrane</keyword>
<dbReference type="InterPro" id="IPR051311">
    <property type="entry name" value="DedA_domain"/>
</dbReference>
<evidence type="ECO:0000259" key="8">
    <source>
        <dbReference type="Pfam" id="PF09335"/>
    </source>
</evidence>
<dbReference type="AlphaFoldDB" id="A0A0B9ATE0"/>
<dbReference type="GO" id="GO:0005886">
    <property type="term" value="C:plasma membrane"/>
    <property type="evidence" value="ECO:0007669"/>
    <property type="project" value="UniProtKB-SubCell"/>
</dbReference>
<evidence type="ECO:0000256" key="2">
    <source>
        <dbReference type="ARBA" id="ARBA00010792"/>
    </source>
</evidence>
<name>A0A0B9ATE0_BRELN</name>
<evidence type="ECO:0000256" key="7">
    <source>
        <dbReference type="SAM" id="Phobius"/>
    </source>
</evidence>
<dbReference type="InterPro" id="IPR032816">
    <property type="entry name" value="VTT_dom"/>
</dbReference>
<comment type="subcellular location">
    <subcellularLocation>
        <location evidence="1">Cell membrane</location>
        <topology evidence="1">Multi-pass membrane protein</topology>
    </subcellularLocation>
</comment>
<dbReference type="EMBL" id="JTJZ01000018">
    <property type="protein sequence ID" value="KHS52618.1"/>
    <property type="molecule type" value="Genomic_DNA"/>
</dbReference>
<keyword evidence="5 7" id="KW-1133">Transmembrane helix</keyword>
<proteinExistence type="inferred from homology"/>
<dbReference type="Pfam" id="PF09335">
    <property type="entry name" value="VTT_dom"/>
    <property type="match status" value="1"/>
</dbReference>
<gene>
    <name evidence="9" type="ORF">AE0388_1601</name>
</gene>
<comment type="similarity">
    <text evidence="2">Belongs to the DedA family.</text>
</comment>
<feature type="transmembrane region" description="Helical" evidence="7">
    <location>
        <begin position="219"/>
        <end position="238"/>
    </location>
</feature>
<keyword evidence="3" id="KW-1003">Cell membrane</keyword>
<keyword evidence="6 7" id="KW-0472">Membrane</keyword>
<dbReference type="Proteomes" id="UP000031488">
    <property type="component" value="Unassembled WGS sequence"/>
</dbReference>
<feature type="transmembrane region" description="Helical" evidence="7">
    <location>
        <begin position="184"/>
        <end position="207"/>
    </location>
</feature>
<evidence type="ECO:0000256" key="1">
    <source>
        <dbReference type="ARBA" id="ARBA00004651"/>
    </source>
</evidence>
<feature type="domain" description="VTT" evidence="8">
    <location>
        <begin position="77"/>
        <end position="204"/>
    </location>
</feature>
<evidence type="ECO:0000313" key="9">
    <source>
        <dbReference type="EMBL" id="KHS52618.1"/>
    </source>
</evidence>
<dbReference type="PANTHER" id="PTHR42709:SF6">
    <property type="entry name" value="UNDECAPRENYL PHOSPHATE TRANSPORTER A"/>
    <property type="match status" value="1"/>
</dbReference>
<dbReference type="PANTHER" id="PTHR42709">
    <property type="entry name" value="ALKALINE PHOSPHATASE LIKE PROTEIN"/>
    <property type="match status" value="1"/>
</dbReference>
<dbReference type="PATRIC" id="fig|1703.6.peg.1488"/>
<keyword evidence="10" id="KW-1185">Reference proteome</keyword>
<dbReference type="STRING" id="1703.BLSMQ_2265"/>
<organism evidence="9 10">
    <name type="scientific">Brevibacterium linens</name>
    <dbReference type="NCBI Taxonomy" id="1703"/>
    <lineage>
        <taxon>Bacteria</taxon>
        <taxon>Bacillati</taxon>
        <taxon>Actinomycetota</taxon>
        <taxon>Actinomycetes</taxon>
        <taxon>Micrococcales</taxon>
        <taxon>Brevibacteriaceae</taxon>
        <taxon>Brevibacterium</taxon>
    </lineage>
</organism>
<sequence>MPITDSYALADDFAPVAADSLSAGLPTGGVPADVLAAGGSAADSLSGFSAWTVTIMETLGPAGVGFMVFLDNIFPPIPSELVLPLAGFTSSQGQMNIVAAIVFATIGSVVGAVLLWALGKWIGIERIARIAVKMPLVDVDDVHNTVAWFDKHGDKAVFFGRMIPIFRSLISIPAGMRDMRLVKFLLLTTSGSAIWNTILIVAGYTLGENWSVVETYAGYFQNLVIVAVVIFVIVWIVLKVRKQRRKKAAGLDTTEDDHIEPGQFDS</sequence>
<comment type="caution">
    <text evidence="9">The sequence shown here is derived from an EMBL/GenBank/DDBJ whole genome shotgun (WGS) entry which is preliminary data.</text>
</comment>
<evidence type="ECO:0000256" key="5">
    <source>
        <dbReference type="ARBA" id="ARBA00022989"/>
    </source>
</evidence>